<feature type="non-terminal residue" evidence="2">
    <location>
        <position position="136"/>
    </location>
</feature>
<evidence type="ECO:0000256" key="1">
    <source>
        <dbReference type="SAM" id="MobiDB-lite"/>
    </source>
</evidence>
<dbReference type="OrthoDB" id="5681997at2759"/>
<proteinExistence type="predicted"/>
<keyword evidence="3" id="KW-1185">Reference proteome</keyword>
<evidence type="ECO:0000313" key="3">
    <source>
        <dbReference type="Proteomes" id="UP001150925"/>
    </source>
</evidence>
<sequence>QRLDQTITQQLTETPKGLEIKVDELGKQCSTRLDQGLLHLVAVDNRCQTLEKKCSTLEQSLTTISHTVQQTHEQLSTMGVAINQTLHCLYESQQMLVQQQTTILQVLSQLQTTTTPRKPARGRKAQNPPVADQERA</sequence>
<name>A0A9W8AN29_9FUNG</name>
<evidence type="ECO:0000313" key="2">
    <source>
        <dbReference type="EMBL" id="KAJ1958085.1"/>
    </source>
</evidence>
<accession>A0A9W8AN29</accession>
<reference evidence="2" key="1">
    <citation type="submission" date="2022-07" db="EMBL/GenBank/DDBJ databases">
        <title>Phylogenomic reconstructions and comparative analyses of Kickxellomycotina fungi.</title>
        <authorList>
            <person name="Reynolds N.K."/>
            <person name="Stajich J.E."/>
            <person name="Barry K."/>
            <person name="Grigoriev I.V."/>
            <person name="Crous P."/>
            <person name="Smith M.E."/>
        </authorList>
    </citation>
    <scope>NUCLEOTIDE SEQUENCE</scope>
    <source>
        <strain evidence="2">RSA 1196</strain>
    </source>
</reference>
<gene>
    <name evidence="2" type="ORF">IWQ62_004961</name>
</gene>
<dbReference type="EMBL" id="JANBPY010001839">
    <property type="protein sequence ID" value="KAJ1958085.1"/>
    <property type="molecule type" value="Genomic_DNA"/>
</dbReference>
<dbReference type="Proteomes" id="UP001150925">
    <property type="component" value="Unassembled WGS sequence"/>
</dbReference>
<protein>
    <submittedName>
        <fullName evidence="2">Uncharacterized protein</fullName>
    </submittedName>
</protein>
<comment type="caution">
    <text evidence="2">The sequence shown here is derived from an EMBL/GenBank/DDBJ whole genome shotgun (WGS) entry which is preliminary data.</text>
</comment>
<organism evidence="2 3">
    <name type="scientific">Dispira parvispora</name>
    <dbReference type="NCBI Taxonomy" id="1520584"/>
    <lineage>
        <taxon>Eukaryota</taxon>
        <taxon>Fungi</taxon>
        <taxon>Fungi incertae sedis</taxon>
        <taxon>Zoopagomycota</taxon>
        <taxon>Kickxellomycotina</taxon>
        <taxon>Dimargaritomycetes</taxon>
        <taxon>Dimargaritales</taxon>
        <taxon>Dimargaritaceae</taxon>
        <taxon>Dispira</taxon>
    </lineage>
</organism>
<dbReference type="AlphaFoldDB" id="A0A9W8AN29"/>
<feature type="region of interest" description="Disordered" evidence="1">
    <location>
        <begin position="112"/>
        <end position="136"/>
    </location>
</feature>